<keyword evidence="2 7" id="KW-0812">Transmembrane</keyword>
<evidence type="ECO:0000256" key="5">
    <source>
        <dbReference type="SAM" id="Coils"/>
    </source>
</evidence>
<sequence length="713" mass="78483">MSDSHTLTSSSTDAYYSAEENYSEAEGAPSVNSADDEDAYAAEPETLSIHTLQNEHAATTGGGASAYHGLSLSRTLSSMTSRTSRSSVRPAGLSNDDVEETQDALIRTQTRQSILEVLSRRATETEARLESMSRRDSLFQKDIETGKNAEMESQKFEEDAGDGAENIPGSGIQAEAGGQEFLSLDPNLIAWNGIDDPDYPRNWNNGRKWKVTLLVAAYTFMSPLVSTIISPAVAKIGVEFHESNSTILALIVSIYILAWVFAPLFVAPLSEMYGRSIVLNVSVWALLVFSIGVSRTHTVAQICVLRFFSGAAGAAPLSSGAGVIGDLFDAKTRNAAMAVYAVGPSLAPALAPVISGFITENCGWRWVMYVSIIAVGIMAVLGLIFYEETYPPTLLRRKAAKLRKETGNPYLITIYDIASGETNTERFIFNIERPLKLLFTHPMVFGLGVFMAFCYGFMYLLLVTFPGVYEGSYGFSLGIAGLMYLPLSIGFLAGLLFWTKLIDHYYFKLTAANNGVPKPEYRLPILIFAGIGIPISLFWYGWSVEKKIHWIMSCIGSGLFGFSLTVVFQTIQNYLVDMNPRFAASAIGAATVFRSAFGFAFPLFADQMYAKLNYGWGNSLCGFIALLLGVPFPLFVLKYGERMRLWANHRMELEQAKRDVKHLERLKTQQAERAANLEKFLAEKNGTISSHEEKTESHEETEYKKADSIGGTQ</sequence>
<feature type="compositionally biased region" description="Low complexity" evidence="6">
    <location>
        <begin position="78"/>
        <end position="87"/>
    </location>
</feature>
<feature type="transmembrane region" description="Helical" evidence="7">
    <location>
        <begin position="211"/>
        <end position="234"/>
    </location>
</feature>
<dbReference type="PROSITE" id="PS50850">
    <property type="entry name" value="MFS"/>
    <property type="match status" value="1"/>
</dbReference>
<accession>W6MQ41</accession>
<feature type="compositionally biased region" description="Basic and acidic residues" evidence="6">
    <location>
        <begin position="690"/>
        <end position="707"/>
    </location>
</feature>
<dbReference type="Gene3D" id="1.20.1250.20">
    <property type="entry name" value="MFS general substrate transporter like domains"/>
    <property type="match status" value="1"/>
</dbReference>
<keyword evidence="10" id="KW-1185">Reference proteome</keyword>
<feature type="region of interest" description="Disordered" evidence="6">
    <location>
        <begin position="680"/>
        <end position="713"/>
    </location>
</feature>
<dbReference type="GeneID" id="34520750"/>
<dbReference type="Proteomes" id="UP000019384">
    <property type="component" value="Unassembled WGS sequence"/>
</dbReference>
<dbReference type="CDD" id="cd17323">
    <property type="entry name" value="MFS_Tpo1_MDR_like"/>
    <property type="match status" value="1"/>
</dbReference>
<proteinExistence type="predicted"/>
<dbReference type="OrthoDB" id="3936150at2759"/>
<keyword evidence="3 7" id="KW-1133">Transmembrane helix</keyword>
<dbReference type="PANTHER" id="PTHR23502:SF60">
    <property type="entry name" value="MAJOR FACILITATOR SUPERFAMILY (MFS) PROFILE DOMAIN-CONTAINING PROTEIN-RELATED"/>
    <property type="match status" value="1"/>
</dbReference>
<comment type="subcellular location">
    <subcellularLocation>
        <location evidence="1">Membrane</location>
        <topology evidence="1">Multi-pass membrane protein</topology>
    </subcellularLocation>
</comment>
<feature type="transmembrane region" description="Helical" evidence="7">
    <location>
        <begin position="246"/>
        <end position="265"/>
    </location>
</feature>
<dbReference type="Pfam" id="PF07690">
    <property type="entry name" value="MFS_1"/>
    <property type="match status" value="1"/>
</dbReference>
<feature type="domain" description="Major facilitator superfamily (MFS) profile" evidence="8">
    <location>
        <begin position="211"/>
        <end position="644"/>
    </location>
</feature>
<dbReference type="PANTHER" id="PTHR23502">
    <property type="entry name" value="MAJOR FACILITATOR SUPERFAMILY"/>
    <property type="match status" value="1"/>
</dbReference>
<keyword evidence="5" id="KW-0175">Coiled coil</keyword>
<dbReference type="GO" id="GO:0022857">
    <property type="term" value="F:transmembrane transporter activity"/>
    <property type="evidence" value="ECO:0007669"/>
    <property type="project" value="InterPro"/>
</dbReference>
<feature type="region of interest" description="Disordered" evidence="6">
    <location>
        <begin position="1"/>
        <end position="46"/>
    </location>
</feature>
<feature type="transmembrane region" description="Helical" evidence="7">
    <location>
        <begin position="335"/>
        <end position="354"/>
    </location>
</feature>
<dbReference type="RefSeq" id="XP_022459362.1">
    <property type="nucleotide sequence ID" value="XM_022601750.1"/>
</dbReference>
<dbReference type="FunFam" id="1.20.1250.20:FF:000011">
    <property type="entry name" value="MFS multidrug transporter, putative"/>
    <property type="match status" value="1"/>
</dbReference>
<dbReference type="HOGENOM" id="CLU_008455_1_3_1"/>
<evidence type="ECO:0000256" key="3">
    <source>
        <dbReference type="ARBA" id="ARBA00022989"/>
    </source>
</evidence>
<feature type="transmembrane region" description="Helical" evidence="7">
    <location>
        <begin position="307"/>
        <end position="328"/>
    </location>
</feature>
<feature type="transmembrane region" description="Helical" evidence="7">
    <location>
        <begin position="523"/>
        <end position="542"/>
    </location>
</feature>
<dbReference type="EMBL" id="HG793128">
    <property type="protein sequence ID" value="CDK27367.1"/>
    <property type="molecule type" value="Genomic_DNA"/>
</dbReference>
<feature type="region of interest" description="Disordered" evidence="6">
    <location>
        <begin position="78"/>
        <end position="100"/>
    </location>
</feature>
<dbReference type="GO" id="GO:0016020">
    <property type="term" value="C:membrane"/>
    <property type="evidence" value="ECO:0007669"/>
    <property type="project" value="UniProtKB-SubCell"/>
</dbReference>
<dbReference type="InterPro" id="IPR036259">
    <property type="entry name" value="MFS_trans_sf"/>
</dbReference>
<feature type="transmembrane region" description="Helical" evidence="7">
    <location>
        <begin position="443"/>
        <end position="469"/>
    </location>
</feature>
<evidence type="ECO:0000259" key="8">
    <source>
        <dbReference type="PROSITE" id="PS50850"/>
    </source>
</evidence>
<evidence type="ECO:0000256" key="2">
    <source>
        <dbReference type="ARBA" id="ARBA00022692"/>
    </source>
</evidence>
<feature type="transmembrane region" description="Helical" evidence="7">
    <location>
        <begin position="277"/>
        <end position="295"/>
    </location>
</feature>
<feature type="transmembrane region" description="Helical" evidence="7">
    <location>
        <begin position="366"/>
        <end position="386"/>
    </location>
</feature>
<dbReference type="STRING" id="1382522.W6MQ41"/>
<reference evidence="9" key="2">
    <citation type="submission" date="2014-02" db="EMBL/GenBank/DDBJ databases">
        <title>Complete DNA sequence of /Kuraishia capsulata/ illustrates novel genomic features among budding yeasts (/Saccharomycotina/).</title>
        <authorList>
            <person name="Morales L."/>
            <person name="Noel B."/>
            <person name="Porcel B."/>
            <person name="Marcet-Houben M."/>
            <person name="Hullo M-F."/>
            <person name="Sacerdot C."/>
            <person name="Tekaia F."/>
            <person name="Leh-Louis V."/>
            <person name="Despons L."/>
            <person name="Khanna V."/>
            <person name="Aury J-M."/>
            <person name="Barbe V."/>
            <person name="Couloux A."/>
            <person name="Labadie K."/>
            <person name="Pelletier E."/>
            <person name="Souciet J-L."/>
            <person name="Boekhout T."/>
            <person name="Gabaldon T."/>
            <person name="Wincker P."/>
            <person name="Dujon B."/>
        </authorList>
    </citation>
    <scope>NUCLEOTIDE SEQUENCE</scope>
    <source>
        <strain evidence="9">CBS 1993</strain>
    </source>
</reference>
<dbReference type="InterPro" id="IPR011701">
    <property type="entry name" value="MFS"/>
</dbReference>
<feature type="transmembrane region" description="Helical" evidence="7">
    <location>
        <begin position="582"/>
        <end position="604"/>
    </location>
</feature>
<gene>
    <name evidence="9" type="ORF">KUCA_T00003345001</name>
</gene>
<feature type="transmembrane region" description="Helical" evidence="7">
    <location>
        <begin position="475"/>
        <end position="498"/>
    </location>
</feature>
<evidence type="ECO:0000256" key="1">
    <source>
        <dbReference type="ARBA" id="ARBA00004141"/>
    </source>
</evidence>
<evidence type="ECO:0000256" key="6">
    <source>
        <dbReference type="SAM" id="MobiDB-lite"/>
    </source>
</evidence>
<name>W6MQ41_9ASCO</name>
<dbReference type="InterPro" id="IPR020846">
    <property type="entry name" value="MFS_dom"/>
</dbReference>
<protein>
    <recommendedName>
        <fullName evidence="8">Major facilitator superfamily (MFS) profile domain-containing protein</fullName>
    </recommendedName>
</protein>
<feature type="compositionally biased region" description="Low complexity" evidence="6">
    <location>
        <begin position="1"/>
        <end position="28"/>
    </location>
</feature>
<evidence type="ECO:0000313" key="9">
    <source>
        <dbReference type="EMBL" id="CDK27367.1"/>
    </source>
</evidence>
<feature type="transmembrane region" description="Helical" evidence="7">
    <location>
        <begin position="616"/>
        <end position="637"/>
    </location>
</feature>
<organism evidence="9 10">
    <name type="scientific">Kuraishia capsulata CBS 1993</name>
    <dbReference type="NCBI Taxonomy" id="1382522"/>
    <lineage>
        <taxon>Eukaryota</taxon>
        <taxon>Fungi</taxon>
        <taxon>Dikarya</taxon>
        <taxon>Ascomycota</taxon>
        <taxon>Saccharomycotina</taxon>
        <taxon>Pichiomycetes</taxon>
        <taxon>Pichiales</taxon>
        <taxon>Pichiaceae</taxon>
        <taxon>Kuraishia</taxon>
    </lineage>
</organism>
<evidence type="ECO:0000256" key="7">
    <source>
        <dbReference type="SAM" id="Phobius"/>
    </source>
</evidence>
<keyword evidence="4 7" id="KW-0472">Membrane</keyword>
<dbReference type="SUPFAM" id="SSF103473">
    <property type="entry name" value="MFS general substrate transporter"/>
    <property type="match status" value="1"/>
</dbReference>
<feature type="coiled-coil region" evidence="5">
    <location>
        <begin position="646"/>
        <end position="673"/>
    </location>
</feature>
<dbReference type="AlphaFoldDB" id="W6MQ41"/>
<feature type="transmembrane region" description="Helical" evidence="7">
    <location>
        <begin position="548"/>
        <end position="570"/>
    </location>
</feature>
<reference evidence="9" key="1">
    <citation type="submission" date="2013-12" db="EMBL/GenBank/DDBJ databases">
        <authorList>
            <person name="Genoscope - CEA"/>
        </authorList>
    </citation>
    <scope>NUCLEOTIDE SEQUENCE</scope>
    <source>
        <strain evidence="9">CBS 1993</strain>
    </source>
</reference>
<evidence type="ECO:0000256" key="4">
    <source>
        <dbReference type="ARBA" id="ARBA00023136"/>
    </source>
</evidence>
<evidence type="ECO:0000313" key="10">
    <source>
        <dbReference type="Proteomes" id="UP000019384"/>
    </source>
</evidence>